<gene>
    <name evidence="1" type="ORF">TR88075</name>
</gene>
<organism evidence="1">
    <name type="scientific">Schistocephalus solidus</name>
    <name type="common">Tapeworm</name>
    <dbReference type="NCBI Taxonomy" id="70667"/>
    <lineage>
        <taxon>Eukaryota</taxon>
        <taxon>Metazoa</taxon>
        <taxon>Spiralia</taxon>
        <taxon>Lophotrochozoa</taxon>
        <taxon>Platyhelminthes</taxon>
        <taxon>Cestoda</taxon>
        <taxon>Eucestoda</taxon>
        <taxon>Diphyllobothriidea</taxon>
        <taxon>Diphyllobothriidae</taxon>
        <taxon>Schistocephalus</taxon>
    </lineage>
</organism>
<reference evidence="1" key="1">
    <citation type="submission" date="2016-01" db="EMBL/GenBank/DDBJ databases">
        <title>Reference transcriptome for the parasite Schistocephalus solidus: insights into the molecular evolution of parasitism.</title>
        <authorList>
            <person name="Hebert F.O."/>
            <person name="Grambauer S."/>
            <person name="Barber I."/>
            <person name="Landry C.R."/>
            <person name="Aubin-Horth N."/>
        </authorList>
    </citation>
    <scope>NUCLEOTIDE SEQUENCE</scope>
</reference>
<name>A0A0X3PLJ7_SCHSO</name>
<dbReference type="AlphaFoldDB" id="A0A0X3PLJ7"/>
<proteinExistence type="predicted"/>
<sequence>MQKDKSTLALIAAHIFVQLTVFWVHNAQFWTAHCEDKTQACNIHHLQRRLSDGYAEEFWSLQLRGMFAISLHTAWNQQFGQQDAVFSYKPLNHLQAVGKRLNAIPVITIAAYFSRAVFFASCATAVSISDWRTYVTQTQIQPSLVGAIYIILDLGFRKMP</sequence>
<evidence type="ECO:0000313" key="1">
    <source>
        <dbReference type="EMBL" id="JAP52604.1"/>
    </source>
</evidence>
<protein>
    <submittedName>
        <fullName evidence="1">Uncharacterized protein</fullName>
    </submittedName>
</protein>
<dbReference type="EMBL" id="GEEE01010621">
    <property type="protein sequence ID" value="JAP52604.1"/>
    <property type="molecule type" value="Transcribed_RNA"/>
</dbReference>
<accession>A0A0X3PLJ7</accession>